<name>A0A2S8BCP3_9MYCO</name>
<dbReference type="AlphaFoldDB" id="A0A2S8BCP3"/>
<dbReference type="Gene3D" id="3.20.180.10">
    <property type="entry name" value="PNP-oxidase-like"/>
    <property type="match status" value="1"/>
</dbReference>
<dbReference type="Proteomes" id="UP000238296">
    <property type="component" value="Unassembled WGS sequence"/>
</dbReference>
<feature type="domain" description="DUF2470" evidence="1">
    <location>
        <begin position="21"/>
        <end position="59"/>
    </location>
</feature>
<dbReference type="Pfam" id="PF10615">
    <property type="entry name" value="DUF2470"/>
    <property type="match status" value="1"/>
</dbReference>
<comment type="caution">
    <text evidence="2">The sequence shown here is derived from an EMBL/GenBank/DDBJ whole genome shotgun (WGS) entry which is preliminary data.</text>
</comment>
<dbReference type="EMBL" id="PPEA01000804">
    <property type="protein sequence ID" value="PQM44437.1"/>
    <property type="molecule type" value="Genomic_DNA"/>
</dbReference>
<sequence>MHPDASPRLAVPAAGGGLRRGQVRQLGLDRYGVRLRVEGAEGDHDVRLPFPEPVDDITGLGRAIRVLMGCPFLNGLRARGFPR</sequence>
<gene>
    <name evidence="2" type="ORF">C1Y40_05404</name>
</gene>
<dbReference type="SUPFAM" id="SSF50475">
    <property type="entry name" value="FMN-binding split barrel"/>
    <property type="match status" value="1"/>
</dbReference>
<evidence type="ECO:0000313" key="3">
    <source>
        <dbReference type="Proteomes" id="UP000238296"/>
    </source>
</evidence>
<reference evidence="2 3" key="1">
    <citation type="journal article" date="2017" name="Int. J. Syst. Evol. Microbiol.">
        <title>Mycobacterium talmoniae sp. nov., a slowly growing mycobacterium isolated from human respiratory samples.</title>
        <authorList>
            <person name="Davidson R.M."/>
            <person name="DeGroote M.A."/>
            <person name="Marola J.L."/>
            <person name="Buss S."/>
            <person name="Jones V."/>
            <person name="McNeil M.R."/>
            <person name="Freifeld A.G."/>
            <person name="Elaine Epperson L."/>
            <person name="Hasan N.A."/>
            <person name="Jackson M."/>
            <person name="Iwen P.C."/>
            <person name="Salfinger M."/>
            <person name="Strong M."/>
        </authorList>
    </citation>
    <scope>NUCLEOTIDE SEQUENCE [LARGE SCALE GENOMIC DNA]</scope>
    <source>
        <strain evidence="2 3">ATCC BAA-2683</strain>
    </source>
</reference>
<accession>A0A2S8BCP3</accession>
<proteinExistence type="predicted"/>
<dbReference type="InterPro" id="IPR019595">
    <property type="entry name" value="DUF2470"/>
</dbReference>
<organism evidence="2 3">
    <name type="scientific">Mycobacterium talmoniae</name>
    <dbReference type="NCBI Taxonomy" id="1858794"/>
    <lineage>
        <taxon>Bacteria</taxon>
        <taxon>Bacillati</taxon>
        <taxon>Actinomycetota</taxon>
        <taxon>Actinomycetes</taxon>
        <taxon>Mycobacteriales</taxon>
        <taxon>Mycobacteriaceae</taxon>
        <taxon>Mycobacterium</taxon>
    </lineage>
</organism>
<evidence type="ECO:0000313" key="2">
    <source>
        <dbReference type="EMBL" id="PQM44437.1"/>
    </source>
</evidence>
<protein>
    <recommendedName>
        <fullName evidence="1">DUF2470 domain-containing protein</fullName>
    </recommendedName>
</protein>
<dbReference type="InterPro" id="IPR037119">
    <property type="entry name" value="Haem_oxidase_HugZ-like_sf"/>
</dbReference>
<evidence type="ECO:0000259" key="1">
    <source>
        <dbReference type="Pfam" id="PF10615"/>
    </source>
</evidence>